<dbReference type="SMART" id="SM00406">
    <property type="entry name" value="IGv"/>
    <property type="match status" value="1"/>
</dbReference>
<dbReference type="GO" id="GO:0005576">
    <property type="term" value="C:extracellular region"/>
    <property type="evidence" value="ECO:0007669"/>
    <property type="project" value="UniProtKB-ARBA"/>
</dbReference>
<evidence type="ECO:0000256" key="1">
    <source>
        <dbReference type="ARBA" id="ARBA00022859"/>
    </source>
</evidence>
<dbReference type="Ensembl" id="ENSNMLT00000046416.1">
    <property type="protein sequence ID" value="ENSNMLP00000041764.1"/>
    <property type="gene ID" value="ENSNMLG00000025538.1"/>
</dbReference>
<dbReference type="AlphaFoldDB" id="A0A8C6WYX4"/>
<evidence type="ECO:0000256" key="5">
    <source>
        <dbReference type="SAM" id="SignalP"/>
    </source>
</evidence>
<evidence type="ECO:0000313" key="7">
    <source>
        <dbReference type="Ensembl" id="ENSNMLP00000041764.1"/>
    </source>
</evidence>
<dbReference type="GO" id="GO:0002250">
    <property type="term" value="P:adaptive immune response"/>
    <property type="evidence" value="ECO:0007669"/>
    <property type="project" value="UniProtKB-KW"/>
</dbReference>
<dbReference type="PROSITE" id="PS50835">
    <property type="entry name" value="IG_LIKE"/>
    <property type="match status" value="2"/>
</dbReference>
<dbReference type="SMART" id="SM00407">
    <property type="entry name" value="IGc1"/>
    <property type="match status" value="1"/>
</dbReference>
<protein>
    <recommendedName>
        <fullName evidence="6">Ig-like domain-containing protein</fullName>
    </recommendedName>
</protein>
<feature type="chain" id="PRO_5034452763" description="Ig-like domain-containing protein" evidence="5">
    <location>
        <begin position="17"/>
        <end position="244"/>
    </location>
</feature>
<dbReference type="InterPro" id="IPR050199">
    <property type="entry name" value="IgHV"/>
</dbReference>
<keyword evidence="4" id="KW-1133">Transmembrane helix</keyword>
<feature type="transmembrane region" description="Helical" evidence="4">
    <location>
        <begin position="203"/>
        <end position="222"/>
    </location>
</feature>
<keyword evidence="8" id="KW-1185">Reference proteome</keyword>
<dbReference type="InterPro" id="IPR036179">
    <property type="entry name" value="Ig-like_dom_sf"/>
</dbReference>
<dbReference type="InterPro" id="IPR013106">
    <property type="entry name" value="Ig_V-set"/>
</dbReference>
<accession>A0A8C6WYX4</accession>
<dbReference type="SUPFAM" id="SSF48726">
    <property type="entry name" value="Immunoglobulin"/>
    <property type="match status" value="2"/>
</dbReference>
<proteinExistence type="predicted"/>
<reference evidence="7" key="1">
    <citation type="submission" date="2025-08" db="UniProtKB">
        <authorList>
            <consortium name="Ensembl"/>
        </authorList>
    </citation>
    <scope>IDENTIFICATION</scope>
</reference>
<keyword evidence="5" id="KW-0732">Signal</keyword>
<keyword evidence="1" id="KW-0391">Immunity</keyword>
<feature type="domain" description="Ig-like" evidence="6">
    <location>
        <begin position="20"/>
        <end position="98"/>
    </location>
</feature>
<evidence type="ECO:0000256" key="3">
    <source>
        <dbReference type="ARBA" id="ARBA00043265"/>
    </source>
</evidence>
<organism evidence="7 8">
    <name type="scientific">Neogobius melanostomus</name>
    <name type="common">round goby</name>
    <dbReference type="NCBI Taxonomy" id="47308"/>
    <lineage>
        <taxon>Eukaryota</taxon>
        <taxon>Metazoa</taxon>
        <taxon>Chordata</taxon>
        <taxon>Craniata</taxon>
        <taxon>Vertebrata</taxon>
        <taxon>Euteleostomi</taxon>
        <taxon>Actinopterygii</taxon>
        <taxon>Neopterygii</taxon>
        <taxon>Teleostei</taxon>
        <taxon>Neoteleostei</taxon>
        <taxon>Acanthomorphata</taxon>
        <taxon>Gobiaria</taxon>
        <taxon>Gobiiformes</taxon>
        <taxon>Gobioidei</taxon>
        <taxon>Gobiidae</taxon>
        <taxon>Benthophilinae</taxon>
        <taxon>Neogobiini</taxon>
        <taxon>Neogobius</taxon>
    </lineage>
</organism>
<evidence type="ECO:0000256" key="2">
    <source>
        <dbReference type="ARBA" id="ARBA00023130"/>
    </source>
</evidence>
<dbReference type="InterPro" id="IPR013783">
    <property type="entry name" value="Ig-like_fold"/>
</dbReference>
<dbReference type="PANTHER" id="PTHR23266">
    <property type="entry name" value="IMMUNOGLOBULIN HEAVY CHAIN"/>
    <property type="match status" value="1"/>
</dbReference>
<name>A0A8C6WYX4_9GOBI</name>
<dbReference type="Pfam" id="PF07654">
    <property type="entry name" value="C1-set"/>
    <property type="match status" value="1"/>
</dbReference>
<dbReference type="Pfam" id="PF07686">
    <property type="entry name" value="V-set"/>
    <property type="match status" value="1"/>
</dbReference>
<dbReference type="InterPro" id="IPR003597">
    <property type="entry name" value="Ig_C1-set"/>
</dbReference>
<dbReference type="Gene3D" id="2.60.40.10">
    <property type="entry name" value="Immunoglobulins"/>
    <property type="match status" value="2"/>
</dbReference>
<dbReference type="GO" id="GO:0019814">
    <property type="term" value="C:immunoglobulin complex"/>
    <property type="evidence" value="ECO:0007669"/>
    <property type="project" value="UniProtKB-KW"/>
</dbReference>
<dbReference type="InterPro" id="IPR007110">
    <property type="entry name" value="Ig-like_dom"/>
</dbReference>
<evidence type="ECO:0000313" key="8">
    <source>
        <dbReference type="Proteomes" id="UP000694523"/>
    </source>
</evidence>
<keyword evidence="4" id="KW-0812">Transmembrane</keyword>
<dbReference type="Proteomes" id="UP000694523">
    <property type="component" value="Unplaced"/>
</dbReference>
<keyword evidence="4" id="KW-0472">Membrane</keyword>
<keyword evidence="3" id="KW-1280">Immunoglobulin</keyword>
<evidence type="ECO:0000259" key="6">
    <source>
        <dbReference type="PROSITE" id="PS50835"/>
    </source>
</evidence>
<feature type="signal peptide" evidence="5">
    <location>
        <begin position="1"/>
        <end position="16"/>
    </location>
</feature>
<evidence type="ECO:0000256" key="4">
    <source>
        <dbReference type="SAM" id="Phobius"/>
    </source>
</evidence>
<feature type="domain" description="Ig-like" evidence="6">
    <location>
        <begin position="136"/>
        <end position="193"/>
    </location>
</feature>
<sequence>FLHLYFFLLQPGSVLLQPAQTLSISCRVSGYSLTDSSYATGWIRQRQGKLEWIFHQWSDGSLNRNNALKDRFSVSRDTSAGTVTIQGQRLQPDDSAVYYWFLNWCVAEIWHCDNYYFDYWGKGTQVTVTSATSTPPSVFMLAPLKHSRDNKVTLTCFVKDFNPEEIYVKWLVNDQPTMYDFNTTNSVRSNGAYYVYSHLTVPLLKLCSLHVFFFLFFVLLCFEPSNTKQNQNVHTTMQYVNSCQ</sequence>
<reference evidence="7" key="2">
    <citation type="submission" date="2025-09" db="UniProtKB">
        <authorList>
            <consortium name="Ensembl"/>
        </authorList>
    </citation>
    <scope>IDENTIFICATION</scope>
</reference>
<keyword evidence="2" id="KW-1064">Adaptive immunity</keyword>